<evidence type="ECO:0000313" key="2">
    <source>
        <dbReference type="EMBL" id="RID53324.1"/>
    </source>
</evidence>
<keyword evidence="1" id="KW-1133">Transmembrane helix</keyword>
<keyword evidence="1" id="KW-0472">Membrane</keyword>
<evidence type="ECO:0000313" key="3">
    <source>
        <dbReference type="Proteomes" id="UP000264353"/>
    </source>
</evidence>
<evidence type="ECO:0000256" key="1">
    <source>
        <dbReference type="SAM" id="Phobius"/>
    </source>
</evidence>
<proteinExistence type="predicted"/>
<organism evidence="2 3">
    <name type="scientific">Brassica campestris</name>
    <name type="common">Field mustard</name>
    <dbReference type="NCBI Taxonomy" id="3711"/>
    <lineage>
        <taxon>Eukaryota</taxon>
        <taxon>Viridiplantae</taxon>
        <taxon>Streptophyta</taxon>
        <taxon>Embryophyta</taxon>
        <taxon>Tracheophyta</taxon>
        <taxon>Spermatophyta</taxon>
        <taxon>Magnoliopsida</taxon>
        <taxon>eudicotyledons</taxon>
        <taxon>Gunneridae</taxon>
        <taxon>Pentapetalae</taxon>
        <taxon>rosids</taxon>
        <taxon>malvids</taxon>
        <taxon>Brassicales</taxon>
        <taxon>Brassicaceae</taxon>
        <taxon>Brassiceae</taxon>
        <taxon>Brassica</taxon>
    </lineage>
</organism>
<gene>
    <name evidence="2" type="ORF">BRARA_G00726</name>
</gene>
<dbReference type="Proteomes" id="UP000264353">
    <property type="component" value="Chromosome A7"/>
</dbReference>
<dbReference type="AlphaFoldDB" id="A0A397YMZ7"/>
<dbReference type="EMBL" id="CM010634">
    <property type="protein sequence ID" value="RID53324.1"/>
    <property type="molecule type" value="Genomic_DNA"/>
</dbReference>
<protein>
    <submittedName>
        <fullName evidence="2">Uncharacterized protein</fullName>
    </submittedName>
</protein>
<keyword evidence="1" id="KW-0812">Transmembrane</keyword>
<name>A0A397YMZ7_BRACM</name>
<dbReference type="EMBL" id="CM010634">
    <property type="protein sequence ID" value="RID53323.1"/>
    <property type="molecule type" value="Genomic_DNA"/>
</dbReference>
<feature type="transmembrane region" description="Helical" evidence="1">
    <location>
        <begin position="25"/>
        <end position="46"/>
    </location>
</feature>
<accession>A0A397YMZ7</accession>
<sequence>MFKFKTQLYEFESMSGYNYTKLPKVFVVSLSLASPLFLHGSIFHLLHPLRDDAVTDPLIKPSLITHTRSPFDATLESARRWKSTIKRYEFMLS</sequence>
<reference evidence="2 3" key="1">
    <citation type="submission" date="2018-06" db="EMBL/GenBank/DDBJ databases">
        <title>WGS assembly of Brassica rapa FPsc.</title>
        <authorList>
            <person name="Bowman J."/>
            <person name="Kohchi T."/>
            <person name="Yamato K."/>
            <person name="Jenkins J."/>
            <person name="Shu S."/>
            <person name="Ishizaki K."/>
            <person name="Yamaoka S."/>
            <person name="Nishihama R."/>
            <person name="Nakamura Y."/>
            <person name="Berger F."/>
            <person name="Adam C."/>
            <person name="Aki S."/>
            <person name="Althoff F."/>
            <person name="Araki T."/>
            <person name="Arteaga-Vazquez M."/>
            <person name="Balasubrmanian S."/>
            <person name="Bauer D."/>
            <person name="Boehm C."/>
            <person name="Briginshaw L."/>
            <person name="Caballero-Perez J."/>
            <person name="Catarino B."/>
            <person name="Chen F."/>
            <person name="Chiyoda S."/>
            <person name="Chovatia M."/>
            <person name="Davies K."/>
            <person name="Delmans M."/>
            <person name="Demura T."/>
            <person name="Dierschke T."/>
            <person name="Dolan L."/>
            <person name="Dorantes-Acosta A."/>
            <person name="Eklund D."/>
            <person name="Florent S."/>
            <person name="Flores-Sandoval E."/>
            <person name="Fujiyama A."/>
            <person name="Fukuzawa H."/>
            <person name="Galik B."/>
            <person name="Grimanelli D."/>
            <person name="Grimwood J."/>
            <person name="Grossniklaus U."/>
            <person name="Hamada T."/>
            <person name="Haseloff J."/>
            <person name="Hetherington A."/>
            <person name="Higo A."/>
            <person name="Hirakawa Y."/>
            <person name="Hundley H."/>
            <person name="Ikeda Y."/>
            <person name="Inoue K."/>
            <person name="Inoue S."/>
            <person name="Ishida S."/>
            <person name="Jia Q."/>
            <person name="Kakita M."/>
            <person name="Kanazawa T."/>
            <person name="Kawai Y."/>
            <person name="Kawashima T."/>
            <person name="Kennedy M."/>
            <person name="Kinose K."/>
            <person name="Kinoshita T."/>
            <person name="Kohara Y."/>
            <person name="Koide E."/>
            <person name="Komatsu K."/>
            <person name="Kopischke S."/>
            <person name="Kubo M."/>
            <person name="Kyozuka J."/>
            <person name="Lagercrantz U."/>
            <person name="Lin S."/>
            <person name="Lindquist E."/>
            <person name="Lipzen A."/>
            <person name="Lu C."/>
            <person name="Luna E."/>
            <person name="Martienssen R."/>
            <person name="Minamino N."/>
            <person name="Mizutani M."/>
            <person name="Mizutani M."/>
            <person name="Mochizuki N."/>
            <person name="Monte I."/>
            <person name="Mosher R."/>
            <person name="Nagasaki H."/>
            <person name="Nakagami H."/>
            <person name="Naramoto S."/>
            <person name="Nishitani K."/>
            <person name="Ohtani M."/>
            <person name="Okamoto T."/>
            <person name="Okumura M."/>
            <person name="Phillips J."/>
            <person name="Pollak B."/>
            <person name="Reinders A."/>
            <person name="Roevekamp M."/>
            <person name="Sano R."/>
            <person name="Sawa S."/>
            <person name="Schmid M."/>
            <person name="Shirakawa M."/>
            <person name="Solano R."/>
            <person name="Spunde A."/>
            <person name="Suetsugu N."/>
            <person name="Sugano S."/>
            <person name="Sugiyama A."/>
            <person name="Sun R."/>
            <person name="Suzuki Y."/>
            <person name="Takenaka M."/>
            <person name="Takezawa D."/>
            <person name="Tomogane H."/>
            <person name="Tsuzuki M."/>
            <person name="Ueda T."/>
            <person name="Umeda M."/>
            <person name="Ward J."/>
            <person name="Watanabe Y."/>
            <person name="Yazaki K."/>
            <person name="Yokoyama R."/>
            <person name="Yoshitake Y."/>
            <person name="Yotsui I."/>
            <person name="Zachgo S."/>
            <person name="Schmutz J."/>
        </authorList>
    </citation>
    <scope>NUCLEOTIDE SEQUENCE [LARGE SCALE GENOMIC DNA]</scope>
    <source>
        <strain evidence="3">cv. B-3</strain>
    </source>
</reference>